<dbReference type="PANTHER" id="PTHR43781:SF1">
    <property type="entry name" value="SACCHAROPINE DEHYDROGENASE"/>
    <property type="match status" value="1"/>
</dbReference>
<dbReference type="GeneID" id="28760975"/>
<dbReference type="InterPro" id="IPR036291">
    <property type="entry name" value="NAD(P)-bd_dom_sf"/>
</dbReference>
<keyword evidence="3" id="KW-1185">Reference proteome</keyword>
<dbReference type="InterPro" id="IPR005097">
    <property type="entry name" value="Sacchrp_dh_NADP-bd"/>
</dbReference>
<dbReference type="RefSeq" id="XP_018039535.1">
    <property type="nucleotide sequence ID" value="XM_018177489.1"/>
</dbReference>
<dbReference type="InParanoid" id="A0A177CQJ8"/>
<gene>
    <name evidence="2" type="ORF">CC84DRAFT_1160395</name>
</gene>
<dbReference type="PANTHER" id="PTHR43781">
    <property type="entry name" value="SACCHAROPINE DEHYDROGENASE"/>
    <property type="match status" value="1"/>
</dbReference>
<feature type="domain" description="Saccharopine dehydrogenase NADP binding" evidence="1">
    <location>
        <begin position="4"/>
        <end position="123"/>
    </location>
</feature>
<name>A0A177CQJ8_9PLEO</name>
<dbReference type="EMBL" id="KV441549">
    <property type="protein sequence ID" value="OAG09170.1"/>
    <property type="molecule type" value="Genomic_DNA"/>
</dbReference>
<proteinExistence type="predicted"/>
<dbReference type="SUPFAM" id="SSF51735">
    <property type="entry name" value="NAD(P)-binding Rossmann-fold domains"/>
    <property type="match status" value="1"/>
</dbReference>
<evidence type="ECO:0000313" key="3">
    <source>
        <dbReference type="Proteomes" id="UP000077069"/>
    </source>
</evidence>
<organism evidence="2 3">
    <name type="scientific">Paraphaeosphaeria sporulosa</name>
    <dbReference type="NCBI Taxonomy" id="1460663"/>
    <lineage>
        <taxon>Eukaryota</taxon>
        <taxon>Fungi</taxon>
        <taxon>Dikarya</taxon>
        <taxon>Ascomycota</taxon>
        <taxon>Pezizomycotina</taxon>
        <taxon>Dothideomycetes</taxon>
        <taxon>Pleosporomycetidae</taxon>
        <taxon>Pleosporales</taxon>
        <taxon>Massarineae</taxon>
        <taxon>Didymosphaeriaceae</taxon>
        <taxon>Paraphaeosphaeria</taxon>
    </lineage>
</organism>
<dbReference type="AlphaFoldDB" id="A0A177CQJ8"/>
<dbReference type="Pfam" id="PF03435">
    <property type="entry name" value="Sacchrp_dh_NADP"/>
    <property type="match status" value="1"/>
</dbReference>
<protein>
    <submittedName>
        <fullName evidence="2">NAD(P)-binding protein</fullName>
    </submittedName>
</protein>
<evidence type="ECO:0000259" key="1">
    <source>
        <dbReference type="Pfam" id="PF03435"/>
    </source>
</evidence>
<reference evidence="2 3" key="1">
    <citation type="submission" date="2016-05" db="EMBL/GenBank/DDBJ databases">
        <title>Comparative analysis of secretome profiles of manganese(II)-oxidizing ascomycete fungi.</title>
        <authorList>
            <consortium name="DOE Joint Genome Institute"/>
            <person name="Zeiner C.A."/>
            <person name="Purvine S.O."/>
            <person name="Zink E.M."/>
            <person name="Wu S."/>
            <person name="Pasa-Tolic L."/>
            <person name="Chaput D.L."/>
            <person name="Haridas S."/>
            <person name="Grigoriev I.V."/>
            <person name="Santelli C.M."/>
            <person name="Hansel C.M."/>
        </authorList>
    </citation>
    <scope>NUCLEOTIDE SEQUENCE [LARGE SCALE GENOMIC DNA]</scope>
    <source>
        <strain evidence="2 3">AP3s5-JAC2a</strain>
    </source>
</reference>
<evidence type="ECO:0000313" key="2">
    <source>
        <dbReference type="EMBL" id="OAG09170.1"/>
    </source>
</evidence>
<dbReference type="Proteomes" id="UP000077069">
    <property type="component" value="Unassembled WGS sequence"/>
</dbReference>
<accession>A0A177CQJ8</accession>
<sequence length="333" mass="35567">MGAVLLYGAYGYTGLLATEHAIQTGLDVVLAGRTRKRLQDLASSLNLPYRTFNVSDSAEVIDSVLSGVSVILNCAGPFHRTALPLMKACLRNRVHYLDIAAELDSYFQAEELDQEAKRAGIMLLPGCGGSVAMLGCLAQRASERMESPVHATVALHVSGPMSRGSAISAQEGAIAGENYPPSNRRRTVRNAEGNKNFDFGDGRGLVECFPATLPDLITIRKSTGASTVYAYVHVSGNSFPVGDLGELPLGPELEERERHPYHAVVEIQARNGSVERAVLQTVNGYTFTAITSVEAARRVAAGSFLPGFQTPAEMFSGSFLDCVDGSVIKEGES</sequence>
<dbReference type="Gene3D" id="3.40.50.720">
    <property type="entry name" value="NAD(P)-binding Rossmann-like Domain"/>
    <property type="match status" value="1"/>
</dbReference>
<dbReference type="OrthoDB" id="10268090at2759"/>